<sequence>MKKQVFFSVAHLQVLLLVVSFMAFTTAQGQTCRPSGRIRGQKPPKNQCNTDNGADCCKEGHFYTTYKCSPPVSGHTKAILTINDFQKDGDGGAPVECDGHYHSNKKPVVALSTGWFNHMKRCHKFINIHGNGRTATVITTPTKNQWWLYRPGATNSSTSMEMEGLREPWWSTSVTQLWVATKITPTSPRVRITSLMPQKQFGRLWAFQRILQTGVGWKSLGLMHDLPLKT</sequence>
<accession>A0AA88VR52</accession>
<feature type="chain" id="PRO_5041707799" description="Ripening-related protein 1" evidence="5">
    <location>
        <begin position="30"/>
        <end position="230"/>
    </location>
</feature>
<comment type="subcellular location">
    <subcellularLocation>
        <location evidence="1">Secreted</location>
    </subcellularLocation>
</comment>
<dbReference type="InterPro" id="IPR039271">
    <property type="entry name" value="Kiwellin-like"/>
</dbReference>
<evidence type="ECO:0000256" key="5">
    <source>
        <dbReference type="SAM" id="SignalP"/>
    </source>
</evidence>
<keyword evidence="3" id="KW-0964">Secreted</keyword>
<evidence type="ECO:0000256" key="1">
    <source>
        <dbReference type="ARBA" id="ARBA00004613"/>
    </source>
</evidence>
<keyword evidence="7" id="KW-1185">Reference proteome</keyword>
<evidence type="ECO:0000313" key="6">
    <source>
        <dbReference type="EMBL" id="KAK3012563.1"/>
    </source>
</evidence>
<dbReference type="PANTHER" id="PTHR33191:SF77">
    <property type="entry name" value="RIPENING-RELATED PROTEIN 1"/>
    <property type="match status" value="1"/>
</dbReference>
<evidence type="ECO:0000256" key="3">
    <source>
        <dbReference type="ARBA" id="ARBA00022525"/>
    </source>
</evidence>
<dbReference type="AlphaFoldDB" id="A0AA88VR52"/>
<name>A0AA88VR52_9ASTE</name>
<dbReference type="PANTHER" id="PTHR33191">
    <property type="entry name" value="RIPENING-RELATED PROTEIN 2-RELATED"/>
    <property type="match status" value="1"/>
</dbReference>
<dbReference type="InterPro" id="IPR036908">
    <property type="entry name" value="RlpA-like_sf"/>
</dbReference>
<evidence type="ECO:0008006" key="8">
    <source>
        <dbReference type="Google" id="ProtNLM"/>
    </source>
</evidence>
<reference evidence="6" key="1">
    <citation type="submission" date="2022-12" db="EMBL/GenBank/DDBJ databases">
        <title>Draft genome assemblies for two species of Escallonia (Escalloniales).</title>
        <authorList>
            <person name="Chanderbali A."/>
            <person name="Dervinis C."/>
            <person name="Anghel I."/>
            <person name="Soltis D."/>
            <person name="Soltis P."/>
            <person name="Zapata F."/>
        </authorList>
    </citation>
    <scope>NUCLEOTIDE SEQUENCE</scope>
    <source>
        <strain evidence="6">UCBG64.0493</strain>
        <tissue evidence="6">Leaf</tissue>
    </source>
</reference>
<dbReference type="Proteomes" id="UP001188597">
    <property type="component" value="Unassembled WGS sequence"/>
</dbReference>
<feature type="signal peptide" evidence="5">
    <location>
        <begin position="1"/>
        <end position="29"/>
    </location>
</feature>
<dbReference type="EMBL" id="JAVXUP010001369">
    <property type="protein sequence ID" value="KAK3012563.1"/>
    <property type="molecule type" value="Genomic_DNA"/>
</dbReference>
<keyword evidence="4 5" id="KW-0732">Signal</keyword>
<dbReference type="GO" id="GO:0005576">
    <property type="term" value="C:extracellular region"/>
    <property type="evidence" value="ECO:0007669"/>
    <property type="project" value="UniProtKB-SubCell"/>
</dbReference>
<evidence type="ECO:0000256" key="2">
    <source>
        <dbReference type="ARBA" id="ARBA00005592"/>
    </source>
</evidence>
<comment type="similarity">
    <text evidence="2">Belongs to the kiwellin family.</text>
</comment>
<evidence type="ECO:0000256" key="4">
    <source>
        <dbReference type="ARBA" id="ARBA00022729"/>
    </source>
</evidence>
<dbReference type="Pfam" id="PF24300">
    <property type="entry name" value="KWL1"/>
    <property type="match status" value="1"/>
</dbReference>
<dbReference type="SUPFAM" id="SSF50685">
    <property type="entry name" value="Barwin-like endoglucanases"/>
    <property type="match status" value="1"/>
</dbReference>
<protein>
    <recommendedName>
        <fullName evidence="8">Ripening-related protein 1</fullName>
    </recommendedName>
</protein>
<gene>
    <name evidence="6" type="ORF">RJ639_009354</name>
</gene>
<organism evidence="6 7">
    <name type="scientific">Escallonia herrerae</name>
    <dbReference type="NCBI Taxonomy" id="1293975"/>
    <lineage>
        <taxon>Eukaryota</taxon>
        <taxon>Viridiplantae</taxon>
        <taxon>Streptophyta</taxon>
        <taxon>Embryophyta</taxon>
        <taxon>Tracheophyta</taxon>
        <taxon>Spermatophyta</taxon>
        <taxon>Magnoliopsida</taxon>
        <taxon>eudicotyledons</taxon>
        <taxon>Gunneridae</taxon>
        <taxon>Pentapetalae</taxon>
        <taxon>asterids</taxon>
        <taxon>campanulids</taxon>
        <taxon>Escalloniales</taxon>
        <taxon>Escalloniaceae</taxon>
        <taxon>Escallonia</taxon>
    </lineage>
</organism>
<comment type="caution">
    <text evidence="6">The sequence shown here is derived from an EMBL/GenBank/DDBJ whole genome shotgun (WGS) entry which is preliminary data.</text>
</comment>
<evidence type="ECO:0000313" key="7">
    <source>
        <dbReference type="Proteomes" id="UP001188597"/>
    </source>
</evidence>
<proteinExistence type="inferred from homology"/>